<dbReference type="PROSITE" id="PS51898">
    <property type="entry name" value="TYR_RECOMBINASE"/>
    <property type="match status" value="1"/>
</dbReference>
<dbReference type="SUPFAM" id="SSF56349">
    <property type="entry name" value="DNA breaking-rejoining enzymes"/>
    <property type="match status" value="1"/>
</dbReference>
<evidence type="ECO:0000313" key="4">
    <source>
        <dbReference type="EMBL" id="GAA2726776.1"/>
    </source>
</evidence>
<dbReference type="InterPro" id="IPR013762">
    <property type="entry name" value="Integrase-like_cat_sf"/>
</dbReference>
<reference evidence="4 5" key="1">
    <citation type="journal article" date="2019" name="Int. J. Syst. Evol. Microbiol.">
        <title>The Global Catalogue of Microorganisms (GCM) 10K type strain sequencing project: providing services to taxonomists for standard genome sequencing and annotation.</title>
        <authorList>
            <consortium name="The Broad Institute Genomics Platform"/>
            <consortium name="The Broad Institute Genome Sequencing Center for Infectious Disease"/>
            <person name="Wu L."/>
            <person name="Ma J."/>
        </authorList>
    </citation>
    <scope>NUCLEOTIDE SEQUENCE [LARGE SCALE GENOMIC DNA]</scope>
    <source>
        <strain evidence="4 5">JCM 8201</strain>
    </source>
</reference>
<accession>A0ABN3U8M4</accession>
<dbReference type="PANTHER" id="PTHR30349">
    <property type="entry name" value="PHAGE INTEGRASE-RELATED"/>
    <property type="match status" value="1"/>
</dbReference>
<name>A0ABN3U8M4_9ACTN</name>
<feature type="domain" description="Tyr recombinase" evidence="3">
    <location>
        <begin position="1"/>
        <end position="213"/>
    </location>
</feature>
<evidence type="ECO:0000259" key="3">
    <source>
        <dbReference type="PROSITE" id="PS51898"/>
    </source>
</evidence>
<organism evidence="4 5">
    <name type="scientific">Actinocorallia aurantiaca</name>
    <dbReference type="NCBI Taxonomy" id="46204"/>
    <lineage>
        <taxon>Bacteria</taxon>
        <taxon>Bacillati</taxon>
        <taxon>Actinomycetota</taxon>
        <taxon>Actinomycetes</taxon>
        <taxon>Streptosporangiales</taxon>
        <taxon>Thermomonosporaceae</taxon>
        <taxon>Actinocorallia</taxon>
    </lineage>
</organism>
<dbReference type="Proteomes" id="UP001501842">
    <property type="component" value="Unassembled WGS sequence"/>
</dbReference>
<dbReference type="InterPro" id="IPR050090">
    <property type="entry name" value="Tyrosine_recombinase_XerCD"/>
</dbReference>
<keyword evidence="1" id="KW-0233">DNA recombination</keyword>
<comment type="caution">
    <text evidence="4">The sequence shown here is derived from an EMBL/GenBank/DDBJ whole genome shotgun (WGS) entry which is preliminary data.</text>
</comment>
<dbReference type="EMBL" id="BAAATZ010000012">
    <property type="protein sequence ID" value="GAA2726776.1"/>
    <property type="molecule type" value="Genomic_DNA"/>
</dbReference>
<sequence>MPSLAQARKLLGALADRKGMDGHLHAWFSIAYYAGCRPAGIRDLREADCFLPDAGWGRLTLAGSAPEVGGEWTDSGECFDPRELKHRARGEVRMIPIPPLLVDALRDHLKRYGTAPGGRLFWDITTDGHAYIDGQRYRRVWDRARTAALSKTEYASALAKRPYDLRHGNASWLLSLGVPAPEVARRLGHSVAMLHTTYAHWLEGQEEEANTAIDRALAAADEQDSGGPVTGQTDETDSK</sequence>
<evidence type="ECO:0000256" key="2">
    <source>
        <dbReference type="SAM" id="MobiDB-lite"/>
    </source>
</evidence>
<proteinExistence type="predicted"/>
<protein>
    <recommendedName>
        <fullName evidence="3">Tyr recombinase domain-containing protein</fullName>
    </recommendedName>
</protein>
<dbReference type="PANTHER" id="PTHR30349:SF64">
    <property type="entry name" value="PROPHAGE INTEGRASE INTD-RELATED"/>
    <property type="match status" value="1"/>
</dbReference>
<dbReference type="InterPro" id="IPR002104">
    <property type="entry name" value="Integrase_catalytic"/>
</dbReference>
<gene>
    <name evidence="4" type="ORF">GCM10010439_30430</name>
</gene>
<feature type="region of interest" description="Disordered" evidence="2">
    <location>
        <begin position="212"/>
        <end position="239"/>
    </location>
</feature>
<evidence type="ECO:0000313" key="5">
    <source>
        <dbReference type="Proteomes" id="UP001501842"/>
    </source>
</evidence>
<keyword evidence="5" id="KW-1185">Reference proteome</keyword>
<dbReference type="Gene3D" id="1.10.443.10">
    <property type="entry name" value="Intergrase catalytic core"/>
    <property type="match status" value="1"/>
</dbReference>
<dbReference type="InterPro" id="IPR011010">
    <property type="entry name" value="DNA_brk_join_enz"/>
</dbReference>
<evidence type="ECO:0000256" key="1">
    <source>
        <dbReference type="ARBA" id="ARBA00023172"/>
    </source>
</evidence>